<feature type="transmembrane region" description="Helical" evidence="1">
    <location>
        <begin position="698"/>
        <end position="721"/>
    </location>
</feature>
<evidence type="ECO:0000256" key="1">
    <source>
        <dbReference type="SAM" id="Phobius"/>
    </source>
</evidence>
<feature type="transmembrane region" description="Helical" evidence="1">
    <location>
        <begin position="624"/>
        <end position="649"/>
    </location>
</feature>
<feature type="transmembrane region" description="Helical" evidence="1">
    <location>
        <begin position="53"/>
        <end position="78"/>
    </location>
</feature>
<accession>A0A9P5C3H0</accession>
<dbReference type="PANTHER" id="PTHR37544">
    <property type="entry name" value="SPRAY-RELATED"/>
    <property type="match status" value="1"/>
</dbReference>
<gene>
    <name evidence="2" type="ORF">E8E12_009756</name>
</gene>
<evidence type="ECO:0000313" key="2">
    <source>
        <dbReference type="EMBL" id="KAF3042745.1"/>
    </source>
</evidence>
<dbReference type="OrthoDB" id="3248909at2759"/>
<keyword evidence="1" id="KW-0812">Transmembrane</keyword>
<keyword evidence="1" id="KW-0472">Membrane</keyword>
<keyword evidence="1" id="KW-1133">Transmembrane helix</keyword>
<organism evidence="2 3">
    <name type="scientific">Didymella heteroderae</name>
    <dbReference type="NCBI Taxonomy" id="1769908"/>
    <lineage>
        <taxon>Eukaryota</taxon>
        <taxon>Fungi</taxon>
        <taxon>Dikarya</taxon>
        <taxon>Ascomycota</taxon>
        <taxon>Pezizomycotina</taxon>
        <taxon>Dothideomycetes</taxon>
        <taxon>Pleosporomycetidae</taxon>
        <taxon>Pleosporales</taxon>
        <taxon>Pleosporineae</taxon>
        <taxon>Didymellaceae</taxon>
        <taxon>Didymella</taxon>
    </lineage>
</organism>
<dbReference type="InterPro" id="IPR021840">
    <property type="entry name" value="DUF3433"/>
</dbReference>
<protein>
    <submittedName>
        <fullName evidence="2">Uncharacterized protein</fullName>
    </submittedName>
</protein>
<keyword evidence="3" id="KW-1185">Reference proteome</keyword>
<feature type="transmembrane region" description="Helical" evidence="1">
    <location>
        <begin position="586"/>
        <end position="604"/>
    </location>
</feature>
<feature type="transmembrane region" description="Helical" evidence="1">
    <location>
        <begin position="450"/>
        <end position="477"/>
    </location>
</feature>
<dbReference type="PANTHER" id="PTHR37544:SF3">
    <property type="entry name" value="SPRAY"/>
    <property type="match status" value="1"/>
</dbReference>
<name>A0A9P5C3H0_9PLEO</name>
<dbReference type="Pfam" id="PF11915">
    <property type="entry name" value="DUF3433"/>
    <property type="match status" value="1"/>
</dbReference>
<evidence type="ECO:0000313" key="3">
    <source>
        <dbReference type="Proteomes" id="UP000758155"/>
    </source>
</evidence>
<reference evidence="2" key="1">
    <citation type="submission" date="2019-04" db="EMBL/GenBank/DDBJ databases">
        <title>Sequencing of skin fungus with MAO and IRED activity.</title>
        <authorList>
            <person name="Marsaioli A.J."/>
            <person name="Bonatto J.M.C."/>
            <person name="Reis Junior O."/>
        </authorList>
    </citation>
    <scope>NUCLEOTIDE SEQUENCE</scope>
    <source>
        <strain evidence="2">28M1</strain>
    </source>
</reference>
<dbReference type="Proteomes" id="UP000758155">
    <property type="component" value="Unassembled WGS sequence"/>
</dbReference>
<sequence>MIAEDVKRTEAFARLAGPESVAANHTLFYIPTVWWKSVFTALSPRRSGGHRRWLLSISSLAAGVSVLIISTFSSSVFVTRDVVIRTDSQLQRYTPQQNGSIVLLPKRDTYTRAISGFLYNATTSLWVSDSHVVLPFTTPGTIPPVLEDGTWKAKTEVMKLESTCTSMKLIEKTDINITYTSTGNSACNGTCSMPSRGLKLGSEDGCEVQLQTPIASSIEESGGSVITNPIDGYFTDTLALQGGMMWTNLSSAYVSWQGLIQEHGPDPPIHAGGDAVIDQWRRTFIYGFSDQCKPPSWQEEYWANFTARSELCTPKYTTADIPVTAVIGGAAPRVVFDDKEFDQNATPGSDSLLDIDRLNDLAFGNAWLKYFPAPAGDSDVEGFQGVSMLLAKAFSLNIANLLSNNTLSFEASRLRSRFFGELISSSVLEANPMAAEEVEGEYLETKSRIIVVPGVAIALAVLFLLAAWYSLAMVWFASNHRRPLNLKSDPAAMTGIIPLMDITSSVATDLRMWTDHERTPIQSKVGHLHYTLHSGRLSQTSPGNDKEISEAVRLQAEGSSWTHIHSSKRKHSSRPDWRPHLLHKTWLSVLLLALIAVAITMLVLRKFADEEVLFQTAFVQQVNLSFFHATFSPHSFIATFVAVLIGLCWDSIDKAMRTLQPYLSMSKEPSEPFRGISASYVSSYWIWATIKSARSRHWLLCLVTIGTTLSQIFVISMAAIFERHTIIHTQATDDSDIETIRSLMTRQEPFDFAISLGQRPFYLTDSLLGTSETDWLYNALDDITLQTPALPWTRDDWVFTPVNVTNWDDRSVLYVASQPQSEPRNDVASFASSFNVSLTTSAIRGRLECEAVTLSATEWLDDVDTAYPNRFDKAAAGHVLAMAISTNDGFTAPVFSAPRRLACCTNGTEQSKQSVVAYWSSNNTVYDERPAISVDPSEPEDTRVSSGWTKDFAVKWIVGSAASTTVPGSEPNFISNTIGTANESVLYFTDEPQMSILKCNPIIERVNASITFARDTSQILKYELLEDPQPATGAWDYAYDVVYEDSGTNTSQGNVSYGAFFMSQLLTAPHIVEPQMRSSMMVANHTIENLAAERFAIRDTDKGTNTDYMSYANFVLANKDPTALLNTTLLQKYSEKTFQTFFKHFVTSANWTYGGEASMSRAAYEELSGYQQQNEKFDGVVTERIEVLSMNKVATWLSLTILFLLMIILVIIIVALQVAYPRTSMLRQVECLADVLAMVAGSDELVRWVNDVGVEGMERAGIKTRLGWFRDKRGIVRWGVEVVDGCVEWVDRPEKQYRDE</sequence>
<comment type="caution">
    <text evidence="2">The sequence shown here is derived from an EMBL/GenBank/DDBJ whole genome shotgun (WGS) entry which is preliminary data.</text>
</comment>
<proteinExistence type="predicted"/>
<feature type="transmembrane region" description="Helical" evidence="1">
    <location>
        <begin position="1196"/>
        <end position="1220"/>
    </location>
</feature>
<dbReference type="EMBL" id="SWKV01000015">
    <property type="protein sequence ID" value="KAF3042745.1"/>
    <property type="molecule type" value="Genomic_DNA"/>
</dbReference>